<feature type="compositionally biased region" description="Polar residues" evidence="1">
    <location>
        <begin position="1"/>
        <end position="11"/>
    </location>
</feature>
<dbReference type="AlphaFoldDB" id="A0A9W9L4E0"/>
<reference evidence="2" key="2">
    <citation type="journal article" date="2023" name="IMA Fungus">
        <title>Comparative genomic study of the Penicillium genus elucidates a diverse pangenome and 15 lateral gene transfer events.</title>
        <authorList>
            <person name="Petersen C."/>
            <person name="Sorensen T."/>
            <person name="Nielsen M.R."/>
            <person name="Sondergaard T.E."/>
            <person name="Sorensen J.L."/>
            <person name="Fitzpatrick D.A."/>
            <person name="Frisvad J.C."/>
            <person name="Nielsen K.L."/>
        </authorList>
    </citation>
    <scope>NUCLEOTIDE SEQUENCE</scope>
    <source>
        <strain evidence="2">IBT 22155</strain>
    </source>
</reference>
<feature type="compositionally biased region" description="Basic and acidic residues" evidence="1">
    <location>
        <begin position="42"/>
        <end position="52"/>
    </location>
</feature>
<reference evidence="2" key="1">
    <citation type="submission" date="2022-11" db="EMBL/GenBank/DDBJ databases">
        <authorList>
            <person name="Petersen C."/>
        </authorList>
    </citation>
    <scope>NUCLEOTIDE SEQUENCE</scope>
    <source>
        <strain evidence="2">IBT 22155</strain>
    </source>
</reference>
<comment type="caution">
    <text evidence="2">The sequence shown here is derived from an EMBL/GenBank/DDBJ whole genome shotgun (WGS) entry which is preliminary data.</text>
</comment>
<feature type="compositionally biased region" description="Basic and acidic residues" evidence="1">
    <location>
        <begin position="22"/>
        <end position="33"/>
    </location>
</feature>
<keyword evidence="3" id="KW-1185">Reference proteome</keyword>
<sequence length="76" mass="8347">MSGPPNDSSMARSVFTGGSTGKRMERTPVRNRDMYFSSSFRTTRDRHSDSRSRISSQSSGAVNSSRTEGLRARGLS</sequence>
<evidence type="ECO:0000313" key="3">
    <source>
        <dbReference type="Proteomes" id="UP001149079"/>
    </source>
</evidence>
<protein>
    <submittedName>
        <fullName evidence="2">Uncharacterized protein</fullName>
    </submittedName>
</protein>
<name>A0A9W9L4E0_9EURO</name>
<feature type="region of interest" description="Disordered" evidence="1">
    <location>
        <begin position="1"/>
        <end position="76"/>
    </location>
</feature>
<dbReference type="GeneID" id="81403075"/>
<evidence type="ECO:0000313" key="2">
    <source>
        <dbReference type="EMBL" id="KAJ5138313.1"/>
    </source>
</evidence>
<dbReference type="RefSeq" id="XP_056522962.1">
    <property type="nucleotide sequence ID" value="XM_056663905.1"/>
</dbReference>
<accession>A0A9W9L4E0</accession>
<dbReference type="EMBL" id="JAPQKL010000003">
    <property type="protein sequence ID" value="KAJ5138313.1"/>
    <property type="molecule type" value="Genomic_DNA"/>
</dbReference>
<gene>
    <name evidence="2" type="ORF">N7515_003161</name>
</gene>
<organism evidence="2 3">
    <name type="scientific">Penicillium bovifimosum</name>
    <dbReference type="NCBI Taxonomy" id="126998"/>
    <lineage>
        <taxon>Eukaryota</taxon>
        <taxon>Fungi</taxon>
        <taxon>Dikarya</taxon>
        <taxon>Ascomycota</taxon>
        <taxon>Pezizomycotina</taxon>
        <taxon>Eurotiomycetes</taxon>
        <taxon>Eurotiomycetidae</taxon>
        <taxon>Eurotiales</taxon>
        <taxon>Aspergillaceae</taxon>
        <taxon>Penicillium</taxon>
    </lineage>
</organism>
<evidence type="ECO:0000256" key="1">
    <source>
        <dbReference type="SAM" id="MobiDB-lite"/>
    </source>
</evidence>
<proteinExistence type="predicted"/>
<dbReference type="Proteomes" id="UP001149079">
    <property type="component" value="Unassembled WGS sequence"/>
</dbReference>